<organism evidence="6 7">
    <name type="scientific">Cinnamomum micranthum f. kanehirae</name>
    <dbReference type="NCBI Taxonomy" id="337451"/>
    <lineage>
        <taxon>Eukaryota</taxon>
        <taxon>Viridiplantae</taxon>
        <taxon>Streptophyta</taxon>
        <taxon>Embryophyta</taxon>
        <taxon>Tracheophyta</taxon>
        <taxon>Spermatophyta</taxon>
        <taxon>Magnoliopsida</taxon>
        <taxon>Magnoliidae</taxon>
        <taxon>Laurales</taxon>
        <taxon>Lauraceae</taxon>
        <taxon>Cinnamomum</taxon>
    </lineage>
</organism>
<evidence type="ECO:0000256" key="4">
    <source>
        <dbReference type="SAM" id="MobiDB-lite"/>
    </source>
</evidence>
<protein>
    <submittedName>
        <fullName evidence="6">Protein NETWORKED 3C</fullName>
    </submittedName>
</protein>
<dbReference type="PANTHER" id="PTHR32258">
    <property type="entry name" value="PROTEIN NETWORKED 4A"/>
    <property type="match status" value="1"/>
</dbReference>
<feature type="compositionally biased region" description="Polar residues" evidence="4">
    <location>
        <begin position="98"/>
        <end position="126"/>
    </location>
</feature>
<evidence type="ECO:0000313" key="6">
    <source>
        <dbReference type="EMBL" id="RWR76576.1"/>
    </source>
</evidence>
<evidence type="ECO:0000256" key="2">
    <source>
        <dbReference type="ARBA" id="ARBA00038006"/>
    </source>
</evidence>
<name>A0A3S3Q0X2_9MAGN</name>
<comment type="caution">
    <text evidence="6">The sequence shown here is derived from an EMBL/GenBank/DDBJ whole genome shotgun (WGS) entry which is preliminary data.</text>
</comment>
<feature type="coiled-coil region" evidence="3">
    <location>
        <begin position="174"/>
        <end position="226"/>
    </location>
</feature>
<dbReference type="Pfam" id="PF07765">
    <property type="entry name" value="KIP1"/>
    <property type="match status" value="1"/>
</dbReference>
<gene>
    <name evidence="6" type="ORF">CKAN_00502400</name>
</gene>
<evidence type="ECO:0000256" key="1">
    <source>
        <dbReference type="ARBA" id="ARBA00023054"/>
    </source>
</evidence>
<dbReference type="InterPro" id="IPR011684">
    <property type="entry name" value="NAB"/>
</dbReference>
<sequence length="270" mass="31480">MMLLKKTPSYSWWFDSHNSPRRSLWLQSTLSELDEKTKSMLKLIEEDADSFAQRAEMYYKKRPELVNMVEDFYRAHRSLAERYDQLKLEAGTRLITTPTKSPFSAESSSQKPTNLPNKFLETSSDCFDSEESEVDDPEQEASQGDGEMEEEEEEISSKDSRASEVLKLREEIDKDSSASEVLKLREEVQRLKEQNRIQREELLERNEEKREAIRQLCLAMDMLKEENISLRKCLKDSKKGNLFEFSKWKGLFSGKLFSGYPKSQTTIVAL</sequence>
<accession>A0A3S3Q0X2</accession>
<feature type="domain" description="NAB" evidence="5">
    <location>
        <begin position="10"/>
        <end position="90"/>
    </location>
</feature>
<dbReference type="AlphaFoldDB" id="A0A3S3Q0X2"/>
<feature type="region of interest" description="Disordered" evidence="4">
    <location>
        <begin position="98"/>
        <end position="162"/>
    </location>
</feature>
<evidence type="ECO:0000313" key="7">
    <source>
        <dbReference type="Proteomes" id="UP000283530"/>
    </source>
</evidence>
<evidence type="ECO:0000256" key="3">
    <source>
        <dbReference type="SAM" id="Coils"/>
    </source>
</evidence>
<keyword evidence="7" id="KW-1185">Reference proteome</keyword>
<feature type="compositionally biased region" description="Acidic residues" evidence="4">
    <location>
        <begin position="127"/>
        <end position="139"/>
    </location>
</feature>
<dbReference type="InterPro" id="IPR051861">
    <property type="entry name" value="NET_actin-binding_domain"/>
</dbReference>
<keyword evidence="1 3" id="KW-0175">Coiled coil</keyword>
<dbReference type="OrthoDB" id="2019833at2759"/>
<dbReference type="PANTHER" id="PTHR32258:SF28">
    <property type="entry name" value="PROTEIN NETWORKED 3A-RELATED"/>
    <property type="match status" value="1"/>
</dbReference>
<evidence type="ECO:0000259" key="5">
    <source>
        <dbReference type="PROSITE" id="PS51774"/>
    </source>
</evidence>
<dbReference type="GO" id="GO:0003779">
    <property type="term" value="F:actin binding"/>
    <property type="evidence" value="ECO:0007669"/>
    <property type="project" value="InterPro"/>
</dbReference>
<proteinExistence type="inferred from homology"/>
<dbReference type="Proteomes" id="UP000283530">
    <property type="component" value="Unassembled WGS sequence"/>
</dbReference>
<dbReference type="PROSITE" id="PS51774">
    <property type="entry name" value="NAB"/>
    <property type="match status" value="1"/>
</dbReference>
<dbReference type="EMBL" id="QPKB01000002">
    <property type="protein sequence ID" value="RWR76576.1"/>
    <property type="molecule type" value="Genomic_DNA"/>
</dbReference>
<comment type="similarity">
    <text evidence="2">Belongs to the NET family.</text>
</comment>
<reference evidence="6 7" key="1">
    <citation type="journal article" date="2019" name="Nat. Plants">
        <title>Stout camphor tree genome fills gaps in understanding of flowering plant genome evolution.</title>
        <authorList>
            <person name="Chaw S.M."/>
            <person name="Liu Y.C."/>
            <person name="Wu Y.W."/>
            <person name="Wang H.Y."/>
            <person name="Lin C.I."/>
            <person name="Wu C.S."/>
            <person name="Ke H.M."/>
            <person name="Chang L.Y."/>
            <person name="Hsu C.Y."/>
            <person name="Yang H.T."/>
            <person name="Sudianto E."/>
            <person name="Hsu M.H."/>
            <person name="Wu K.P."/>
            <person name="Wang L.N."/>
            <person name="Leebens-Mack J.H."/>
            <person name="Tsai I.J."/>
        </authorList>
    </citation>
    <scope>NUCLEOTIDE SEQUENCE [LARGE SCALE GENOMIC DNA]</scope>
    <source>
        <strain evidence="7">cv. Chaw 1501</strain>
        <tissue evidence="6">Young leaves</tissue>
    </source>
</reference>